<organism evidence="2 3">
    <name type="scientific">Amniculicola lignicola CBS 123094</name>
    <dbReference type="NCBI Taxonomy" id="1392246"/>
    <lineage>
        <taxon>Eukaryota</taxon>
        <taxon>Fungi</taxon>
        <taxon>Dikarya</taxon>
        <taxon>Ascomycota</taxon>
        <taxon>Pezizomycotina</taxon>
        <taxon>Dothideomycetes</taxon>
        <taxon>Pleosporomycetidae</taxon>
        <taxon>Pleosporales</taxon>
        <taxon>Amniculicolaceae</taxon>
        <taxon>Amniculicola</taxon>
    </lineage>
</organism>
<feature type="domain" description="PARG catalytic Macro" evidence="1">
    <location>
        <begin position="249"/>
        <end position="404"/>
    </location>
</feature>
<dbReference type="PANTHER" id="PTHR12837">
    <property type="entry name" value="POLY ADP-RIBOSE GLYCOHYDROLASE"/>
    <property type="match status" value="1"/>
</dbReference>
<keyword evidence="3" id="KW-1185">Reference proteome</keyword>
<gene>
    <name evidence="2" type="ORF">P154DRAFT_518268</name>
</gene>
<dbReference type="GO" id="GO:0005634">
    <property type="term" value="C:nucleus"/>
    <property type="evidence" value="ECO:0007669"/>
    <property type="project" value="TreeGrafter"/>
</dbReference>
<protein>
    <recommendedName>
        <fullName evidence="1">PARG catalytic Macro domain-containing protein</fullName>
    </recommendedName>
</protein>
<dbReference type="InterPro" id="IPR046372">
    <property type="entry name" value="PARG_cat_C"/>
</dbReference>
<dbReference type="OrthoDB" id="1937899at2759"/>
<dbReference type="Pfam" id="PF05028">
    <property type="entry name" value="PARG_cat_C"/>
    <property type="match status" value="1"/>
</dbReference>
<reference evidence="2" key="1">
    <citation type="journal article" date="2020" name="Stud. Mycol.">
        <title>101 Dothideomycetes genomes: a test case for predicting lifestyles and emergence of pathogens.</title>
        <authorList>
            <person name="Haridas S."/>
            <person name="Albert R."/>
            <person name="Binder M."/>
            <person name="Bloem J."/>
            <person name="Labutti K."/>
            <person name="Salamov A."/>
            <person name="Andreopoulos B."/>
            <person name="Baker S."/>
            <person name="Barry K."/>
            <person name="Bills G."/>
            <person name="Bluhm B."/>
            <person name="Cannon C."/>
            <person name="Castanera R."/>
            <person name="Culley D."/>
            <person name="Daum C."/>
            <person name="Ezra D."/>
            <person name="Gonzalez J."/>
            <person name="Henrissat B."/>
            <person name="Kuo A."/>
            <person name="Liang C."/>
            <person name="Lipzen A."/>
            <person name="Lutzoni F."/>
            <person name="Magnuson J."/>
            <person name="Mondo S."/>
            <person name="Nolan M."/>
            <person name="Ohm R."/>
            <person name="Pangilinan J."/>
            <person name="Park H.-J."/>
            <person name="Ramirez L."/>
            <person name="Alfaro M."/>
            <person name="Sun H."/>
            <person name="Tritt A."/>
            <person name="Yoshinaga Y."/>
            <person name="Zwiers L.-H."/>
            <person name="Turgeon B."/>
            <person name="Goodwin S."/>
            <person name="Spatafora J."/>
            <person name="Crous P."/>
            <person name="Grigoriev I."/>
        </authorList>
    </citation>
    <scope>NUCLEOTIDE SEQUENCE</scope>
    <source>
        <strain evidence="2">CBS 123094</strain>
    </source>
</reference>
<dbReference type="GO" id="GO:0005737">
    <property type="term" value="C:cytoplasm"/>
    <property type="evidence" value="ECO:0007669"/>
    <property type="project" value="TreeGrafter"/>
</dbReference>
<dbReference type="GO" id="GO:0004649">
    <property type="term" value="F:poly(ADP-ribose) glycohydrolase activity"/>
    <property type="evidence" value="ECO:0007669"/>
    <property type="project" value="InterPro"/>
</dbReference>
<sequence>MSYILPTHPSLSNDDPLGVLDVEAASQSAVLDRRLETALTQLRSTNPVAGPSKILPSLIEDIAYTVHGNGSIDTTALKEFLHQQDPIPSCYESILSILLAAQNLPMQFPSNTLAILKEDGDTVTCNGAQINSLLAHQLLGTLNQSKETTWGIPCFTEYYKSGPAHSQAVQGYLTTLLSHFASGGYKSTESFTFTMHTASSMPNPALCKRVANISLNLVTEESEPSDAPGTPFVLVAAHSEPGPGATATQEERLQNASLALSTSALFSPKLPDDGAVVTSAFPVHAMWKGHNRTARLDSLIAPQERSNRHYILADALMLDELEDNHGEAGVRDLQDGRVEREVKKLYAAFSGASKINYGDNSDRMCVIETGPWGCGAFGGNVLVKTVCIMIAAALACVQVRYSLLQGRTQDVDHVQKLMRGNWTTAQLWGTIRSREAKQARSDIELCKCFGN</sequence>
<accession>A0A6A5WWE9</accession>
<dbReference type="EMBL" id="ML977561">
    <property type="protein sequence ID" value="KAF2006052.1"/>
    <property type="molecule type" value="Genomic_DNA"/>
</dbReference>
<dbReference type="GO" id="GO:1990966">
    <property type="term" value="P:ATP generation from poly-ADP-D-ribose"/>
    <property type="evidence" value="ECO:0007669"/>
    <property type="project" value="TreeGrafter"/>
</dbReference>
<dbReference type="Proteomes" id="UP000799779">
    <property type="component" value="Unassembled WGS sequence"/>
</dbReference>
<dbReference type="InterPro" id="IPR007724">
    <property type="entry name" value="Poly_GlycHdrlase"/>
</dbReference>
<evidence type="ECO:0000259" key="1">
    <source>
        <dbReference type="Pfam" id="PF05028"/>
    </source>
</evidence>
<dbReference type="GO" id="GO:0009225">
    <property type="term" value="P:nucleotide-sugar metabolic process"/>
    <property type="evidence" value="ECO:0007669"/>
    <property type="project" value="TreeGrafter"/>
</dbReference>
<dbReference type="PANTHER" id="PTHR12837:SF0">
    <property type="entry name" value="POLY(ADP-RIBOSE) GLYCOHYDROLASE"/>
    <property type="match status" value="1"/>
</dbReference>
<name>A0A6A5WWE9_9PLEO</name>
<evidence type="ECO:0000313" key="3">
    <source>
        <dbReference type="Proteomes" id="UP000799779"/>
    </source>
</evidence>
<dbReference type="GO" id="GO:0005975">
    <property type="term" value="P:carbohydrate metabolic process"/>
    <property type="evidence" value="ECO:0007669"/>
    <property type="project" value="InterPro"/>
</dbReference>
<proteinExistence type="predicted"/>
<dbReference type="AlphaFoldDB" id="A0A6A5WWE9"/>
<evidence type="ECO:0000313" key="2">
    <source>
        <dbReference type="EMBL" id="KAF2006052.1"/>
    </source>
</evidence>
<dbReference type="GO" id="GO:0006282">
    <property type="term" value="P:regulation of DNA repair"/>
    <property type="evidence" value="ECO:0007669"/>
    <property type="project" value="InterPro"/>
</dbReference>